<reference evidence="3" key="2">
    <citation type="submission" date="2015-01" db="EMBL/GenBank/DDBJ databases">
        <title>Evolutionary Origins and Diversification of the Mycorrhizal Mutualists.</title>
        <authorList>
            <consortium name="DOE Joint Genome Institute"/>
            <consortium name="Mycorrhizal Genomics Consortium"/>
            <person name="Kohler A."/>
            <person name="Kuo A."/>
            <person name="Nagy L.G."/>
            <person name="Floudas D."/>
            <person name="Copeland A."/>
            <person name="Barry K.W."/>
            <person name="Cichocki N."/>
            <person name="Veneault-Fourrey C."/>
            <person name="LaButti K."/>
            <person name="Lindquist E.A."/>
            <person name="Lipzen A."/>
            <person name="Lundell T."/>
            <person name="Morin E."/>
            <person name="Murat C."/>
            <person name="Riley R."/>
            <person name="Ohm R."/>
            <person name="Sun H."/>
            <person name="Tunlid A."/>
            <person name="Henrissat B."/>
            <person name="Grigoriev I.V."/>
            <person name="Hibbett D.S."/>
            <person name="Martin F."/>
        </authorList>
    </citation>
    <scope>NUCLEOTIDE SEQUENCE [LARGE SCALE GENOMIC DNA]</scope>
    <source>
        <strain evidence="3">441</strain>
    </source>
</reference>
<dbReference type="OrthoDB" id="2804425at2759"/>
<evidence type="ECO:0000313" key="2">
    <source>
        <dbReference type="EMBL" id="KIK20337.1"/>
    </source>
</evidence>
<feature type="compositionally biased region" description="Acidic residues" evidence="1">
    <location>
        <begin position="22"/>
        <end position="34"/>
    </location>
</feature>
<reference evidence="2 3" key="1">
    <citation type="submission" date="2014-04" db="EMBL/GenBank/DDBJ databases">
        <authorList>
            <consortium name="DOE Joint Genome Institute"/>
            <person name="Kuo A."/>
            <person name="Kohler A."/>
            <person name="Costa M.D."/>
            <person name="Nagy L.G."/>
            <person name="Floudas D."/>
            <person name="Copeland A."/>
            <person name="Barry K.W."/>
            <person name="Cichocki N."/>
            <person name="Veneault-Fourrey C."/>
            <person name="LaButti K."/>
            <person name="Lindquist E.A."/>
            <person name="Lipzen A."/>
            <person name="Lundell T."/>
            <person name="Morin E."/>
            <person name="Murat C."/>
            <person name="Sun H."/>
            <person name="Tunlid A."/>
            <person name="Henrissat B."/>
            <person name="Grigoriev I.V."/>
            <person name="Hibbett D.S."/>
            <person name="Martin F."/>
            <person name="Nordberg H.P."/>
            <person name="Cantor M.N."/>
            <person name="Hua S.X."/>
        </authorList>
    </citation>
    <scope>NUCLEOTIDE SEQUENCE [LARGE SCALE GENOMIC DNA]</scope>
    <source>
        <strain evidence="2 3">441</strain>
    </source>
</reference>
<evidence type="ECO:0000313" key="3">
    <source>
        <dbReference type="Proteomes" id="UP000054018"/>
    </source>
</evidence>
<organism evidence="2 3">
    <name type="scientific">Pisolithus microcarpus 441</name>
    <dbReference type="NCBI Taxonomy" id="765257"/>
    <lineage>
        <taxon>Eukaryota</taxon>
        <taxon>Fungi</taxon>
        <taxon>Dikarya</taxon>
        <taxon>Basidiomycota</taxon>
        <taxon>Agaricomycotina</taxon>
        <taxon>Agaricomycetes</taxon>
        <taxon>Agaricomycetidae</taxon>
        <taxon>Boletales</taxon>
        <taxon>Sclerodermatineae</taxon>
        <taxon>Pisolithaceae</taxon>
        <taxon>Pisolithus</taxon>
    </lineage>
</organism>
<proteinExistence type="predicted"/>
<dbReference type="Proteomes" id="UP000054018">
    <property type="component" value="Unassembled WGS sequence"/>
</dbReference>
<feature type="region of interest" description="Disordered" evidence="1">
    <location>
        <begin position="1"/>
        <end position="36"/>
    </location>
</feature>
<dbReference type="EMBL" id="KN833767">
    <property type="protein sequence ID" value="KIK20337.1"/>
    <property type="molecule type" value="Genomic_DNA"/>
</dbReference>
<evidence type="ECO:0000256" key="1">
    <source>
        <dbReference type="SAM" id="MobiDB-lite"/>
    </source>
</evidence>
<keyword evidence="3" id="KW-1185">Reference proteome</keyword>
<name>A0A0C9ZD18_9AGAM</name>
<dbReference type="AlphaFoldDB" id="A0A0C9ZD18"/>
<feature type="compositionally biased region" description="Polar residues" evidence="1">
    <location>
        <begin position="1"/>
        <end position="16"/>
    </location>
</feature>
<dbReference type="HOGENOM" id="CLU_2387043_0_0_1"/>
<accession>A0A0C9ZD18</accession>
<protein>
    <submittedName>
        <fullName evidence="2">Uncharacterized protein</fullName>
    </submittedName>
</protein>
<sequence length="94" mass="10295">MSMQLKNHEGFNSTDDNASDGLSEDSGDIQDEESSVLNIRNWPTYSDVAKNALDAIKETHNVVPIPAYDLSGHLIKPRAYCTKLEGAWSSSISP</sequence>
<gene>
    <name evidence="2" type="ORF">PISMIDRAFT_13088</name>
</gene>